<dbReference type="EMBL" id="CP019236">
    <property type="protein sequence ID" value="APW38728.1"/>
    <property type="molecule type" value="Genomic_DNA"/>
</dbReference>
<proteinExistence type="predicted"/>
<name>A0A1P8JYB5_9BURK</name>
<keyword evidence="2" id="KW-1185">Reference proteome</keyword>
<gene>
    <name evidence="1" type="ORF">RD110_17225</name>
</gene>
<dbReference type="RefSeq" id="WP_076200607.1">
    <property type="nucleotide sequence ID" value="NZ_CP019236.1"/>
</dbReference>
<dbReference type="Pfam" id="PF06676">
    <property type="entry name" value="DUF1178"/>
    <property type="match status" value="1"/>
</dbReference>
<accession>A0A1P8JYB5</accession>
<dbReference type="PIRSF" id="PIRSF032131">
    <property type="entry name" value="UCP032131"/>
    <property type="match status" value="1"/>
</dbReference>
<dbReference type="Proteomes" id="UP000186609">
    <property type="component" value="Chromosome"/>
</dbReference>
<dbReference type="KEGG" id="rhy:RD110_17225"/>
<dbReference type="InterPro" id="IPR009562">
    <property type="entry name" value="DUF1178"/>
</dbReference>
<organism evidence="1 2">
    <name type="scientific">Rhodoferax koreensis</name>
    <dbReference type="NCBI Taxonomy" id="1842727"/>
    <lineage>
        <taxon>Bacteria</taxon>
        <taxon>Pseudomonadati</taxon>
        <taxon>Pseudomonadota</taxon>
        <taxon>Betaproteobacteria</taxon>
        <taxon>Burkholderiales</taxon>
        <taxon>Comamonadaceae</taxon>
        <taxon>Rhodoferax</taxon>
    </lineage>
</organism>
<dbReference type="AlphaFoldDB" id="A0A1P8JYB5"/>
<evidence type="ECO:0000313" key="2">
    <source>
        <dbReference type="Proteomes" id="UP000186609"/>
    </source>
</evidence>
<dbReference type="STRING" id="1842727.RD110_17225"/>
<sequence length="152" mass="16329">MKVLDLQCGRQHTFEGWFGSEEDFQSQLARSLVECPVCGDTGILKRLSAPRLNLGATQAPDKPAGESRSVAAVPAPNAAQQAAFLQAVRHVLANTEDVGAQFAEEARKIHYGEADERNIRGQATAEETAELLEEGIAVMPLPIPKALKGPLQ</sequence>
<protein>
    <submittedName>
        <fullName evidence="1">Uncharacterized protein</fullName>
    </submittedName>
</protein>
<reference evidence="1 2" key="1">
    <citation type="submission" date="2017-01" db="EMBL/GenBank/DDBJ databases">
        <authorList>
            <person name="Mah S.A."/>
            <person name="Swanson W.J."/>
            <person name="Moy G.W."/>
            <person name="Vacquier V.D."/>
        </authorList>
    </citation>
    <scope>NUCLEOTIDE SEQUENCE [LARGE SCALE GENOMIC DNA]</scope>
    <source>
        <strain evidence="1 2">DCY110</strain>
    </source>
</reference>
<dbReference type="OrthoDB" id="5295943at2"/>
<evidence type="ECO:0000313" key="1">
    <source>
        <dbReference type="EMBL" id="APW38728.1"/>
    </source>
</evidence>